<dbReference type="EMBL" id="JAAVLX010000002">
    <property type="protein sequence ID" value="NOJ39086.1"/>
    <property type="molecule type" value="Genomic_DNA"/>
</dbReference>
<comment type="caution">
    <text evidence="1">The sequence shown here is derived from an EMBL/GenBank/DDBJ whole genome shotgun (WGS) entry which is preliminary data.</text>
</comment>
<organism evidence="1 2">
    <name type="scientific">Bradyrhizobium australiense</name>
    <dbReference type="NCBI Taxonomy" id="2721161"/>
    <lineage>
        <taxon>Bacteria</taxon>
        <taxon>Pseudomonadati</taxon>
        <taxon>Pseudomonadota</taxon>
        <taxon>Alphaproteobacteria</taxon>
        <taxon>Hyphomicrobiales</taxon>
        <taxon>Nitrobacteraceae</taxon>
        <taxon>Bradyrhizobium</taxon>
    </lineage>
</organism>
<sequence length="138" mass="15194">MGPLQQLTDILRAGGQHVPDRDRDQTEAIAGALHHQMRFRWLVSAEPSPRLQRRRKRCERVIVIATVALPKNGSAGAGLNVCCLPIGIGQPSRLQLSLCIGHRPCMIEQERLRQVGMTAGETLPDIEQCLCALGLVKE</sequence>
<evidence type="ECO:0000313" key="2">
    <source>
        <dbReference type="Proteomes" id="UP000544122"/>
    </source>
</evidence>
<gene>
    <name evidence="1" type="ORF">HCN58_05605</name>
</gene>
<accession>A0A7Y4GNT7</accession>
<dbReference type="Proteomes" id="UP000544122">
    <property type="component" value="Unassembled WGS sequence"/>
</dbReference>
<keyword evidence="2" id="KW-1185">Reference proteome</keyword>
<dbReference type="AlphaFoldDB" id="A0A7Y4GNT7"/>
<reference evidence="1 2" key="1">
    <citation type="submission" date="2020-03" db="EMBL/GenBank/DDBJ databases">
        <title>Bradyrhizobium diversity isolated from nodules of Indigofera sp.</title>
        <authorList>
            <person name="Klepa M."/>
            <person name="Helene L."/>
            <person name="Hungria M."/>
        </authorList>
    </citation>
    <scope>NUCLEOTIDE SEQUENCE [LARGE SCALE GENOMIC DNA]</scope>
    <source>
        <strain evidence="1 2">WSM 1791</strain>
    </source>
</reference>
<evidence type="ECO:0000313" key="1">
    <source>
        <dbReference type="EMBL" id="NOJ39086.1"/>
    </source>
</evidence>
<dbReference type="RefSeq" id="WP_171578347.1">
    <property type="nucleotide sequence ID" value="NZ_JAAVLX010000002.1"/>
</dbReference>
<protein>
    <submittedName>
        <fullName evidence="1">Uncharacterized protein</fullName>
    </submittedName>
</protein>
<proteinExistence type="predicted"/>
<name>A0A7Y4GNT7_9BRAD</name>